<keyword evidence="4" id="KW-0249">Electron transport</keyword>
<keyword evidence="2" id="KW-0813">Transport</keyword>
<keyword evidence="9" id="KW-1185">Reference proteome</keyword>
<dbReference type="GO" id="GO:0016020">
    <property type="term" value="C:membrane"/>
    <property type="evidence" value="ECO:0007669"/>
    <property type="project" value="UniProtKB-SubCell"/>
</dbReference>
<keyword evidence="3 7" id="KW-0812">Transmembrane</keyword>
<dbReference type="PANTHER" id="PTHR23130:SF171">
    <property type="entry name" value="OS01G0895300 PROTEIN"/>
    <property type="match status" value="1"/>
</dbReference>
<dbReference type="InterPro" id="IPR006593">
    <property type="entry name" value="Cyt_b561/ferric_Rdtase_TM"/>
</dbReference>
<dbReference type="PROSITE" id="PS50939">
    <property type="entry name" value="CYTOCHROME_B561"/>
    <property type="match status" value="1"/>
</dbReference>
<feature type="transmembrane region" description="Helical" evidence="7">
    <location>
        <begin position="124"/>
        <end position="146"/>
    </location>
</feature>
<sequence length="230" mass="26121">MYQILLISISAILQTNYPSRSNSDKLKIAHGILMVLSWIVFLAIGIIFARYFKRFYSDTRICGTDVWFHVHRALNMVGIVGSVCGFVMIFVANDWRWKGPTAFQSAECKIHQKGRLIFNWIHRFLGLGAWLCGASAIMIACVHFNLMFNNHDAAFGLFLVFLSVSGFTLIAMEFINIKTWWLRRRGTSSELEVTQFEKPYILVVLLIFFVVVAIGCAIAICTLIGLKPID</sequence>
<comment type="subcellular location">
    <subcellularLocation>
        <location evidence="1">Membrane</location>
    </subcellularLocation>
</comment>
<protein>
    <submittedName>
        <fullName evidence="10">Cytochrome b561 domain-containing protein</fullName>
    </submittedName>
</protein>
<proteinExistence type="predicted"/>
<organism evidence="9 10">
    <name type="scientific">Heterorhabditis bacteriophora</name>
    <name type="common">Entomopathogenic nematode worm</name>
    <dbReference type="NCBI Taxonomy" id="37862"/>
    <lineage>
        <taxon>Eukaryota</taxon>
        <taxon>Metazoa</taxon>
        <taxon>Ecdysozoa</taxon>
        <taxon>Nematoda</taxon>
        <taxon>Chromadorea</taxon>
        <taxon>Rhabditida</taxon>
        <taxon>Rhabditina</taxon>
        <taxon>Rhabditomorpha</taxon>
        <taxon>Strongyloidea</taxon>
        <taxon>Heterorhabditidae</taxon>
        <taxon>Heterorhabditis</taxon>
    </lineage>
</organism>
<dbReference type="PANTHER" id="PTHR23130">
    <property type="entry name" value="CYTOCHROME B561 AND DOMON DOMAIN-CONTAINING PROTEIN"/>
    <property type="match status" value="1"/>
</dbReference>
<feature type="transmembrane region" description="Helical" evidence="7">
    <location>
        <begin position="153"/>
        <end position="175"/>
    </location>
</feature>
<evidence type="ECO:0000259" key="8">
    <source>
        <dbReference type="PROSITE" id="PS50939"/>
    </source>
</evidence>
<feature type="transmembrane region" description="Helical" evidence="7">
    <location>
        <begin position="73"/>
        <end position="92"/>
    </location>
</feature>
<dbReference type="Proteomes" id="UP000095283">
    <property type="component" value="Unplaced"/>
</dbReference>
<accession>A0A1I7XUN8</accession>
<feature type="transmembrane region" description="Helical" evidence="7">
    <location>
        <begin position="200"/>
        <end position="226"/>
    </location>
</feature>
<keyword evidence="6 7" id="KW-0472">Membrane</keyword>
<dbReference type="AlphaFoldDB" id="A0A1I7XUN8"/>
<evidence type="ECO:0000256" key="6">
    <source>
        <dbReference type="ARBA" id="ARBA00023136"/>
    </source>
</evidence>
<evidence type="ECO:0000313" key="9">
    <source>
        <dbReference type="Proteomes" id="UP000095283"/>
    </source>
</evidence>
<dbReference type="SMART" id="SM00665">
    <property type="entry name" value="B561"/>
    <property type="match status" value="1"/>
</dbReference>
<evidence type="ECO:0000256" key="4">
    <source>
        <dbReference type="ARBA" id="ARBA00022982"/>
    </source>
</evidence>
<evidence type="ECO:0000256" key="7">
    <source>
        <dbReference type="SAM" id="Phobius"/>
    </source>
</evidence>
<keyword evidence="5 7" id="KW-1133">Transmembrane helix</keyword>
<name>A0A1I7XUN8_HETBA</name>
<dbReference type="CDD" id="cd08760">
    <property type="entry name" value="Cyt_b561_FRRS1_like"/>
    <property type="match status" value="1"/>
</dbReference>
<evidence type="ECO:0000256" key="1">
    <source>
        <dbReference type="ARBA" id="ARBA00004370"/>
    </source>
</evidence>
<dbReference type="WBParaSite" id="Hba_21193">
    <property type="protein sequence ID" value="Hba_21193"/>
    <property type="gene ID" value="Hba_21193"/>
</dbReference>
<reference evidence="10" key="1">
    <citation type="submission" date="2016-11" db="UniProtKB">
        <authorList>
            <consortium name="WormBaseParasite"/>
        </authorList>
    </citation>
    <scope>IDENTIFICATION</scope>
</reference>
<evidence type="ECO:0000256" key="5">
    <source>
        <dbReference type="ARBA" id="ARBA00022989"/>
    </source>
</evidence>
<dbReference type="Gene3D" id="1.20.120.1770">
    <property type="match status" value="1"/>
</dbReference>
<evidence type="ECO:0000256" key="3">
    <source>
        <dbReference type="ARBA" id="ARBA00022692"/>
    </source>
</evidence>
<feature type="domain" description="Cytochrome b561" evidence="8">
    <location>
        <begin position="1"/>
        <end position="217"/>
    </location>
</feature>
<feature type="transmembrane region" description="Helical" evidence="7">
    <location>
        <begin position="33"/>
        <end position="52"/>
    </location>
</feature>
<evidence type="ECO:0000256" key="2">
    <source>
        <dbReference type="ARBA" id="ARBA00022448"/>
    </source>
</evidence>
<evidence type="ECO:0000313" key="10">
    <source>
        <dbReference type="WBParaSite" id="Hba_21193"/>
    </source>
</evidence>